<comment type="caution">
    <text evidence="2">The sequence shown here is derived from an EMBL/GenBank/DDBJ whole genome shotgun (WGS) entry which is preliminary data.</text>
</comment>
<name>A0AA41QEM7_9MICO</name>
<dbReference type="EMBL" id="JAKGSG010000037">
    <property type="protein sequence ID" value="MCF4122059.1"/>
    <property type="molecule type" value="Genomic_DNA"/>
</dbReference>
<dbReference type="AlphaFoldDB" id="A0AA41QEM7"/>
<organism evidence="2 3">
    <name type="scientific">Antribacter soli</name>
    <dbReference type="NCBI Taxonomy" id="2910976"/>
    <lineage>
        <taxon>Bacteria</taxon>
        <taxon>Bacillati</taxon>
        <taxon>Actinomycetota</taxon>
        <taxon>Actinomycetes</taxon>
        <taxon>Micrococcales</taxon>
        <taxon>Promicromonosporaceae</taxon>
        <taxon>Antribacter</taxon>
    </lineage>
</organism>
<dbReference type="Pfam" id="PF08889">
    <property type="entry name" value="WbqC"/>
    <property type="match status" value="1"/>
</dbReference>
<evidence type="ECO:0000313" key="2">
    <source>
        <dbReference type="EMBL" id="MCF4122059.1"/>
    </source>
</evidence>
<sequence length="282" mass="31221">MSPTSTSSDRDSRADSSLGRTSSGVGLCAIHQPNLFPRLSTLAKIYAADCWIVLDDVQFARRDYQHRARLAPLGRPQQHQWLTLPTHLPHGRSTTIREARLVEPARARRRLHRTLAHAYGSSRYWLDLEIRLDAVAVAMDDTDRTAAVTEASTRLLLDLLGWTGSILRSSQFTVRADRSLRLADLVSAVQADGYLCGPGGMKYLRLEEFAEQRTPVIPFTTPTTEGIWQDARRLSALYALMTFGPDAVRREVTRIADAHALPASARPDALAAISVRDEGVPA</sequence>
<dbReference type="Proteomes" id="UP001165405">
    <property type="component" value="Unassembled WGS sequence"/>
</dbReference>
<gene>
    <name evidence="2" type="ORF">L1785_13835</name>
</gene>
<evidence type="ECO:0000256" key="1">
    <source>
        <dbReference type="SAM" id="MobiDB-lite"/>
    </source>
</evidence>
<evidence type="ECO:0000313" key="3">
    <source>
        <dbReference type="Proteomes" id="UP001165405"/>
    </source>
</evidence>
<dbReference type="InterPro" id="IPR014985">
    <property type="entry name" value="WbqC"/>
</dbReference>
<proteinExistence type="predicted"/>
<feature type="region of interest" description="Disordered" evidence="1">
    <location>
        <begin position="1"/>
        <end position="22"/>
    </location>
</feature>
<dbReference type="RefSeq" id="WP_236089859.1">
    <property type="nucleotide sequence ID" value="NZ_JAKGSG010000037.1"/>
</dbReference>
<keyword evidence="3" id="KW-1185">Reference proteome</keyword>
<protein>
    <submittedName>
        <fullName evidence="2">WbqC family protein</fullName>
    </submittedName>
</protein>
<reference evidence="2" key="1">
    <citation type="submission" date="2022-01" db="EMBL/GenBank/DDBJ databases">
        <title>Antribacter sp. nov., isolated from Guizhou of China.</title>
        <authorList>
            <person name="Chengliang C."/>
            <person name="Ya Z."/>
        </authorList>
    </citation>
    <scope>NUCLEOTIDE SEQUENCE</scope>
    <source>
        <strain evidence="2">KLBMP 9083</strain>
    </source>
</reference>
<accession>A0AA41QEM7</accession>